<dbReference type="AlphaFoldDB" id="A0A1Y6BX61"/>
<comment type="similarity">
    <text evidence="9">Belongs to the GARS family.</text>
</comment>
<dbReference type="GO" id="GO:0004637">
    <property type="term" value="F:phosphoribosylamine-glycine ligase activity"/>
    <property type="evidence" value="ECO:0007669"/>
    <property type="project" value="UniProtKB-EC"/>
</dbReference>
<dbReference type="InterPro" id="IPR000115">
    <property type="entry name" value="PRibGlycinamide_synth"/>
</dbReference>
<dbReference type="SUPFAM" id="SSF52440">
    <property type="entry name" value="PreATP-grasp domain"/>
    <property type="match status" value="1"/>
</dbReference>
<dbReference type="RefSeq" id="WP_132320794.1">
    <property type="nucleotide sequence ID" value="NZ_FWZT01000010.1"/>
</dbReference>
<evidence type="ECO:0000256" key="3">
    <source>
        <dbReference type="ARBA" id="ARBA00005174"/>
    </source>
</evidence>
<dbReference type="GO" id="GO:0006189">
    <property type="term" value="P:'de novo' IMP biosynthetic process"/>
    <property type="evidence" value="ECO:0007669"/>
    <property type="project" value="UniProtKB-UniPathway"/>
</dbReference>
<dbReference type="Pfam" id="PF01071">
    <property type="entry name" value="GARS_A"/>
    <property type="match status" value="1"/>
</dbReference>
<dbReference type="InterPro" id="IPR011054">
    <property type="entry name" value="Rudment_hybrid_motif"/>
</dbReference>
<evidence type="ECO:0000256" key="2">
    <source>
        <dbReference type="ARBA" id="ARBA00001946"/>
    </source>
</evidence>
<proteinExistence type="inferred from homology"/>
<evidence type="ECO:0000256" key="9">
    <source>
        <dbReference type="ARBA" id="ARBA00038345"/>
    </source>
</evidence>
<dbReference type="InterPro" id="IPR011761">
    <property type="entry name" value="ATP-grasp"/>
</dbReference>
<evidence type="ECO:0000256" key="8">
    <source>
        <dbReference type="ARBA" id="ARBA00022840"/>
    </source>
</evidence>
<evidence type="ECO:0000313" key="14">
    <source>
        <dbReference type="EMBL" id="SMF33353.1"/>
    </source>
</evidence>
<evidence type="ECO:0000256" key="5">
    <source>
        <dbReference type="ARBA" id="ARBA00022598"/>
    </source>
</evidence>
<protein>
    <recommendedName>
        <fullName evidence="4">phosphoribosylamine--glycine ligase</fullName>
        <ecNumber evidence="4">6.3.4.13</ecNumber>
    </recommendedName>
    <alternativeName>
        <fullName evidence="10">Glycinamide ribonucleotide synthetase</fullName>
    </alternativeName>
    <alternativeName>
        <fullName evidence="11">Phosphoribosylglycinamide synthetase</fullName>
    </alternativeName>
</protein>
<dbReference type="Gene3D" id="3.40.50.20">
    <property type="match status" value="1"/>
</dbReference>
<dbReference type="PANTHER" id="PTHR43472:SF1">
    <property type="entry name" value="PHOSPHORIBOSYLAMINE--GLYCINE LIGASE, CHLOROPLASTIC"/>
    <property type="match status" value="1"/>
</dbReference>
<dbReference type="SMART" id="SM01209">
    <property type="entry name" value="GARS_A"/>
    <property type="match status" value="1"/>
</dbReference>
<dbReference type="GO" id="GO:0005524">
    <property type="term" value="F:ATP binding"/>
    <property type="evidence" value="ECO:0007669"/>
    <property type="project" value="UniProtKB-UniRule"/>
</dbReference>
<dbReference type="UniPathway" id="UPA00074">
    <property type="reaction ID" value="UER00125"/>
</dbReference>
<dbReference type="EMBL" id="FWZT01000010">
    <property type="protein sequence ID" value="SMF33353.1"/>
    <property type="molecule type" value="Genomic_DNA"/>
</dbReference>
<comment type="pathway">
    <text evidence="3">Purine metabolism; IMP biosynthesis via de novo pathway; N(1)-(5-phospho-D-ribosyl)glycinamide from 5-phospho-alpha-D-ribose 1-diphosphate: step 2/2.</text>
</comment>
<dbReference type="InterPro" id="IPR020559">
    <property type="entry name" value="PRibGlycinamide_synth_CS"/>
</dbReference>
<evidence type="ECO:0000313" key="15">
    <source>
        <dbReference type="Proteomes" id="UP000192907"/>
    </source>
</evidence>
<keyword evidence="5 14" id="KW-0436">Ligase</keyword>
<evidence type="ECO:0000256" key="11">
    <source>
        <dbReference type="ARBA" id="ARBA00042864"/>
    </source>
</evidence>
<dbReference type="Proteomes" id="UP000192907">
    <property type="component" value="Unassembled WGS sequence"/>
</dbReference>
<evidence type="ECO:0000256" key="10">
    <source>
        <dbReference type="ARBA" id="ARBA00042242"/>
    </source>
</evidence>
<dbReference type="STRING" id="1513793.SAMN06296036_11082"/>
<dbReference type="InterPro" id="IPR013815">
    <property type="entry name" value="ATP_grasp_subdomain_1"/>
</dbReference>
<reference evidence="15" key="1">
    <citation type="submission" date="2017-04" db="EMBL/GenBank/DDBJ databases">
        <authorList>
            <person name="Varghese N."/>
            <person name="Submissions S."/>
        </authorList>
    </citation>
    <scope>NUCLEOTIDE SEQUENCE [LARGE SCALE GENOMIC DNA]</scope>
    <source>
        <strain evidence="15">RKEM611</strain>
    </source>
</reference>
<evidence type="ECO:0000256" key="7">
    <source>
        <dbReference type="ARBA" id="ARBA00022755"/>
    </source>
</evidence>
<dbReference type="SUPFAM" id="SSF51246">
    <property type="entry name" value="Rudiment single hybrid motif"/>
    <property type="match status" value="1"/>
</dbReference>
<dbReference type="PROSITE" id="PS50975">
    <property type="entry name" value="ATP_GRASP"/>
    <property type="match status" value="1"/>
</dbReference>
<evidence type="ECO:0000256" key="1">
    <source>
        <dbReference type="ARBA" id="ARBA00001936"/>
    </source>
</evidence>
<dbReference type="SMART" id="SM01210">
    <property type="entry name" value="GARS_C"/>
    <property type="match status" value="1"/>
</dbReference>
<dbReference type="GO" id="GO:0046872">
    <property type="term" value="F:metal ion binding"/>
    <property type="evidence" value="ECO:0007669"/>
    <property type="project" value="InterPro"/>
</dbReference>
<keyword evidence="8 12" id="KW-0067">ATP-binding</keyword>
<dbReference type="PANTHER" id="PTHR43472">
    <property type="entry name" value="PHOSPHORIBOSYLAMINE--GLYCINE LIGASE"/>
    <property type="match status" value="1"/>
</dbReference>
<evidence type="ECO:0000256" key="12">
    <source>
        <dbReference type="PROSITE-ProRule" id="PRU00409"/>
    </source>
</evidence>
<accession>A0A1Y6BX61</accession>
<dbReference type="Gene3D" id="3.30.470.20">
    <property type="entry name" value="ATP-grasp fold, B domain"/>
    <property type="match status" value="1"/>
</dbReference>
<dbReference type="SUPFAM" id="SSF56059">
    <property type="entry name" value="Glutathione synthetase ATP-binding domain-like"/>
    <property type="match status" value="1"/>
</dbReference>
<dbReference type="InterPro" id="IPR020562">
    <property type="entry name" value="PRibGlycinamide_synth_N"/>
</dbReference>
<dbReference type="InterPro" id="IPR037123">
    <property type="entry name" value="PRibGlycinamide_synth_C_sf"/>
</dbReference>
<keyword evidence="6 12" id="KW-0547">Nucleotide-binding</keyword>
<dbReference type="GO" id="GO:0009113">
    <property type="term" value="P:purine nucleobase biosynthetic process"/>
    <property type="evidence" value="ECO:0007669"/>
    <property type="project" value="InterPro"/>
</dbReference>
<dbReference type="OrthoDB" id="5289455at2"/>
<evidence type="ECO:0000259" key="13">
    <source>
        <dbReference type="PROSITE" id="PS50975"/>
    </source>
</evidence>
<dbReference type="EC" id="6.3.4.13" evidence="4"/>
<evidence type="ECO:0000256" key="4">
    <source>
        <dbReference type="ARBA" id="ARBA00013255"/>
    </source>
</evidence>
<dbReference type="Gene3D" id="3.90.600.10">
    <property type="entry name" value="Phosphoribosylglycinamide synthetase, C-terminal domain"/>
    <property type="match status" value="1"/>
</dbReference>
<dbReference type="Gene3D" id="3.30.1490.20">
    <property type="entry name" value="ATP-grasp fold, A domain"/>
    <property type="match status" value="1"/>
</dbReference>
<dbReference type="InterPro" id="IPR016185">
    <property type="entry name" value="PreATP-grasp_dom_sf"/>
</dbReference>
<organism evidence="14 15">
    <name type="scientific">Pseudobacteriovorax antillogorgiicola</name>
    <dbReference type="NCBI Taxonomy" id="1513793"/>
    <lineage>
        <taxon>Bacteria</taxon>
        <taxon>Pseudomonadati</taxon>
        <taxon>Bdellovibrionota</taxon>
        <taxon>Oligoflexia</taxon>
        <taxon>Oligoflexales</taxon>
        <taxon>Pseudobacteriovoracaceae</taxon>
        <taxon>Pseudobacteriovorax</taxon>
    </lineage>
</organism>
<name>A0A1Y6BX61_9BACT</name>
<feature type="domain" description="ATP-grasp" evidence="13">
    <location>
        <begin position="107"/>
        <end position="314"/>
    </location>
</feature>
<dbReference type="Pfam" id="PF02843">
    <property type="entry name" value="GARS_C"/>
    <property type="match status" value="1"/>
</dbReference>
<dbReference type="Pfam" id="PF02844">
    <property type="entry name" value="GARS_N"/>
    <property type="match status" value="1"/>
</dbReference>
<comment type="cofactor">
    <cofactor evidence="1">
        <name>Mn(2+)</name>
        <dbReference type="ChEBI" id="CHEBI:29035"/>
    </cofactor>
</comment>
<keyword evidence="15" id="KW-1185">Reference proteome</keyword>
<keyword evidence="7" id="KW-0658">Purine biosynthesis</keyword>
<dbReference type="InterPro" id="IPR020561">
    <property type="entry name" value="PRibGlycinamid_synth_ATP-grasp"/>
</dbReference>
<dbReference type="PROSITE" id="PS00184">
    <property type="entry name" value="GARS"/>
    <property type="match status" value="1"/>
</dbReference>
<evidence type="ECO:0000256" key="6">
    <source>
        <dbReference type="ARBA" id="ARBA00022741"/>
    </source>
</evidence>
<comment type="cofactor">
    <cofactor evidence="2">
        <name>Mg(2+)</name>
        <dbReference type="ChEBI" id="CHEBI:18420"/>
    </cofactor>
</comment>
<dbReference type="InterPro" id="IPR020560">
    <property type="entry name" value="PRibGlycinamide_synth_C-dom"/>
</dbReference>
<dbReference type="NCBIfam" id="TIGR00877">
    <property type="entry name" value="purD"/>
    <property type="match status" value="1"/>
</dbReference>
<sequence length="430" mass="46531">MKVLLVGSGAREHALAWKLSQSKVVTELLFWPGSAAINRLGKAFQAEDETWQGLAKAAASEKIDFVVVGPEQPLAEGFADLCRQEKIPVFGPQQRAAALESSKEFAKETMKAAGIPTAGYQVVGDFDECEAVALNMLARTGGAVIKASGLAAGKGVFVCQSEDDVRNGIHRLKTSMAQAAERIVVEEVLKGRECSFFCFVGEQGANPLGFAVDFKRLKDGDEGPNTGGMGCYTPVPWLPEDASEQVMSKVVQPLIAELKQQDVEYSGCLYVGLMWGEAGPSVVEFNVRLGDPEAQALAIHDSRDWGQMIASQLGLLERYEPQMEQVARQTVAIVMASEGYPYEKPKQEVQALPSDLFSHKGIDQAVFGASVQADGEVLKPGAGRVLTVVQAGSTFKKARSQAYHEVRTLAEQWPYAQFRNDIALRVADDS</sequence>
<gene>
    <name evidence="14" type="ORF">SAMN06296036_11082</name>
</gene>